<accession>A0ABN9R1D7</accession>
<protein>
    <recommendedName>
        <fullName evidence="4">NAD(+)--protein-arginine ADP-ribosyltransferase</fullName>
    </recommendedName>
</protein>
<feature type="region of interest" description="Disordered" evidence="1">
    <location>
        <begin position="364"/>
        <end position="390"/>
    </location>
</feature>
<proteinExistence type="predicted"/>
<feature type="region of interest" description="Disordered" evidence="1">
    <location>
        <begin position="1"/>
        <end position="20"/>
    </location>
</feature>
<name>A0ABN9R1D7_9DINO</name>
<feature type="compositionally biased region" description="Polar residues" evidence="1">
    <location>
        <begin position="1"/>
        <end position="10"/>
    </location>
</feature>
<reference evidence="2" key="1">
    <citation type="submission" date="2023-10" db="EMBL/GenBank/DDBJ databases">
        <authorList>
            <person name="Chen Y."/>
            <person name="Shah S."/>
            <person name="Dougan E. K."/>
            <person name="Thang M."/>
            <person name="Chan C."/>
        </authorList>
    </citation>
    <scope>NUCLEOTIDE SEQUENCE [LARGE SCALE GENOMIC DNA]</scope>
</reference>
<feature type="compositionally biased region" description="Basic and acidic residues" evidence="1">
    <location>
        <begin position="1086"/>
        <end position="1098"/>
    </location>
</feature>
<comment type="caution">
    <text evidence="2">The sequence shown here is derived from an EMBL/GenBank/DDBJ whole genome shotgun (WGS) entry which is preliminary data.</text>
</comment>
<evidence type="ECO:0000313" key="2">
    <source>
        <dbReference type="EMBL" id="CAK0812537.1"/>
    </source>
</evidence>
<feature type="region of interest" description="Disordered" evidence="1">
    <location>
        <begin position="1086"/>
        <end position="1106"/>
    </location>
</feature>
<keyword evidence="3" id="KW-1185">Reference proteome</keyword>
<evidence type="ECO:0000313" key="3">
    <source>
        <dbReference type="Proteomes" id="UP001189429"/>
    </source>
</evidence>
<sequence length="1106" mass="123676">MAIVASSDSPPTLRPYGKWDTAPSASARYGNAKGRVLDDLVRADYVDEERWLPLFGKDGQQLLTRHERLNVRNQCDNRLKYKKLVLTIGYKPNQRNEMVFVPKARGSEGHWCLSGAHLVEAIYEAHAEQPENPQVIASVAGGVKARVLDYRSPDDILSHFKEDGNGLNHIRGQVAFTESVGEVGSMQKKWKDSRKGEFDDHDYEEHKSKFDNKKYESEYMEFLDREFPGYFEGNWNLFDMTRRVYNKFLKVPEIHAEWRAYCDQHCVYSNTRLDTGTTMYIMDKLMTKVAAYDLWDHLVDIFKFCIPTNDGHEWHCTERKDWVKILALFMPITHGKRDGEKVKVEVLAEKAKLNRAFKAKAAADTTEKDEGKKDKTRKKGKGRGAKGKGKSTEVFNQFQATKGGRDVIMFEEIIGTIEYAVEDIGDQYINRSVLSQMKDVCITWALQGGTVEAPPLVAQAQVLKYEADEKKIERLKKTLVKTSWSSLKKHVVMLIRERHQFAPKTDMDAVLGEDTQEHTSSAATGGSVARMKLDPSEFPGVLNVCKLEEAVAMVTDECMIIYKNFISKNTPNHMFCPTGVLKMSQPALQSMGSTLYALVTDPDAIKQWPSMDVDESIKTFVGMIASAIFRTMPQDMVHFMRTLHTAVDESGSGYAELSKSKIKVLRTALEYALNLIADAPMLMAAAAHASDEQHDDAFDKMTELWGKLKLAASFIDNYSLEACAADAQATCQDTWVAMWSKLLIELMKNPSDSIAKRPRTELELKEWARAQSAVLDSKTKSDLANQACLMGYNSKDSSKNEIIAFIVKKRVETERKKDLDISSEQKQTLAAALQKISEGESPMALSIVSADNERSSPTDSYTALGYRPISVDTSANEFVAMALANRITSFMMGQLSKDVGADLVKHKEVVKPDGTTTITAKMFSDFGFDKSQNSCKELSFTMFGNTFLMKIGVQPTQRAIARLGEVVIGGATYVIWASPTPAMHNPTGGLFVPAWGVIKIREYEDGTAPNTTLSTTRVELEVPECSEPFALPKCTLSVPVLIPNIEFLKKNGATEMLELTRPELPEGKHVRLASSCNTRNKRTLKAEGSDDLNGEHVQKFAKRAAA</sequence>
<dbReference type="Proteomes" id="UP001189429">
    <property type="component" value="Unassembled WGS sequence"/>
</dbReference>
<evidence type="ECO:0008006" key="4">
    <source>
        <dbReference type="Google" id="ProtNLM"/>
    </source>
</evidence>
<organism evidence="2 3">
    <name type="scientific">Prorocentrum cordatum</name>
    <dbReference type="NCBI Taxonomy" id="2364126"/>
    <lineage>
        <taxon>Eukaryota</taxon>
        <taxon>Sar</taxon>
        <taxon>Alveolata</taxon>
        <taxon>Dinophyceae</taxon>
        <taxon>Prorocentrales</taxon>
        <taxon>Prorocentraceae</taxon>
        <taxon>Prorocentrum</taxon>
    </lineage>
</organism>
<evidence type="ECO:0000256" key="1">
    <source>
        <dbReference type="SAM" id="MobiDB-lite"/>
    </source>
</evidence>
<feature type="compositionally biased region" description="Basic residues" evidence="1">
    <location>
        <begin position="374"/>
        <end position="389"/>
    </location>
</feature>
<gene>
    <name evidence="2" type="ORF">PCOR1329_LOCUS16805</name>
</gene>
<dbReference type="EMBL" id="CAUYUJ010005169">
    <property type="protein sequence ID" value="CAK0812537.1"/>
    <property type="molecule type" value="Genomic_DNA"/>
</dbReference>